<keyword evidence="12 18" id="KW-1015">Disulfide bond</keyword>
<dbReference type="Gene3D" id="1.10.420.10">
    <property type="entry name" value="Peroxidase, domain 2"/>
    <property type="match status" value="1"/>
</dbReference>
<dbReference type="GO" id="GO:0046872">
    <property type="term" value="F:metal ion binding"/>
    <property type="evidence" value="ECO:0007669"/>
    <property type="project" value="UniProtKB-UniRule"/>
</dbReference>
<dbReference type="InterPro" id="IPR000823">
    <property type="entry name" value="Peroxidase_pln"/>
</dbReference>
<evidence type="ECO:0000256" key="2">
    <source>
        <dbReference type="ARBA" id="ARBA00002322"/>
    </source>
</evidence>
<keyword evidence="5 19" id="KW-0964">Secreted</keyword>
<dbReference type="PANTHER" id="PTHR31517:SF59">
    <property type="entry name" value="PEROXIDASE"/>
    <property type="match status" value="1"/>
</dbReference>
<dbReference type="InterPro" id="IPR002016">
    <property type="entry name" value="Haem_peroxidase"/>
</dbReference>
<evidence type="ECO:0000256" key="10">
    <source>
        <dbReference type="ARBA" id="ARBA00023002"/>
    </source>
</evidence>
<keyword evidence="9 16" id="KW-0106">Calcium</keyword>
<evidence type="ECO:0000313" key="21">
    <source>
        <dbReference type="EMBL" id="ERN09381.1"/>
    </source>
</evidence>
<dbReference type="PROSITE" id="PS50873">
    <property type="entry name" value="PEROXIDASE_4"/>
    <property type="match status" value="1"/>
</dbReference>
<dbReference type="Pfam" id="PF00141">
    <property type="entry name" value="peroxidase"/>
    <property type="match status" value="1"/>
</dbReference>
<feature type="binding site" evidence="16">
    <location>
        <position position="250"/>
    </location>
    <ligand>
        <name>Ca(2+)</name>
        <dbReference type="ChEBI" id="CHEBI:29108"/>
        <label>2</label>
    </ligand>
</feature>
<keyword evidence="19" id="KW-0732">Signal</keyword>
<dbReference type="InterPro" id="IPR033905">
    <property type="entry name" value="Secretory_peroxidase"/>
</dbReference>
<comment type="similarity">
    <text evidence="3">Belongs to the peroxidase family. Ascorbate peroxidase subfamily.</text>
</comment>
<dbReference type="PRINTS" id="PR00461">
    <property type="entry name" value="PLPEROXIDASE"/>
</dbReference>
<feature type="binding site" evidence="16">
    <location>
        <position position="247"/>
    </location>
    <ligand>
        <name>Ca(2+)</name>
        <dbReference type="ChEBI" id="CHEBI:29108"/>
        <label>2</label>
    </ligand>
</feature>
<dbReference type="eggNOG" id="ENOG502QT4B">
    <property type="taxonomic scope" value="Eukaryota"/>
</dbReference>
<comment type="catalytic activity">
    <reaction evidence="1 19">
        <text>2 a phenolic donor + H2O2 = 2 a phenolic radical donor + 2 H2O</text>
        <dbReference type="Rhea" id="RHEA:56136"/>
        <dbReference type="ChEBI" id="CHEBI:15377"/>
        <dbReference type="ChEBI" id="CHEBI:16240"/>
        <dbReference type="ChEBI" id="CHEBI:139520"/>
        <dbReference type="ChEBI" id="CHEBI:139521"/>
        <dbReference type="EC" id="1.11.1.7"/>
    </reaction>
</comment>
<feature type="chain" id="PRO_5005149661" description="Peroxidase" evidence="19">
    <location>
        <begin position="24"/>
        <end position="328"/>
    </location>
</feature>
<sequence length="328" mass="36186">MAKRSGFLLFFFFCCLHLQSVNGELLSSEYYRESCPNVDRIVKNVVTQKLLEAPTTAAGALRLFFHDCFVEGCDASVLVASSEKNVAERDAEINLSLPGDGFDVFFRAKRALEWQCPGIVSCADVMAIATRDLVQLVGGPEWEVYKGRKDGKMSKASRVAGNLPLVNQTIDQLISLFNSKGLSIQDMVALSGAHTIGFAHCNEFMPRIYNFNKTFEIDPAMDQAYALSLRSPCPQKGIDPTIVANNDISTPTTFDNAYYRNLQKGLGLLGSDQGLYANPKTRGYVEAFAKDQQLFFDYFVKAMHKLGGLGVKMGGQGEVRRDCGFFNG</sequence>
<feature type="domain" description="Plant heme peroxidase family profile" evidence="20">
    <location>
        <begin position="25"/>
        <end position="327"/>
    </location>
</feature>
<dbReference type="CDD" id="cd00693">
    <property type="entry name" value="secretory_peroxidase"/>
    <property type="match status" value="1"/>
</dbReference>
<dbReference type="Gramene" id="ERN09381">
    <property type="protein sequence ID" value="ERN09381"/>
    <property type="gene ID" value="AMTR_s00029p00030990"/>
</dbReference>
<evidence type="ECO:0000256" key="14">
    <source>
        <dbReference type="PIRSR" id="PIRSR600823-1"/>
    </source>
</evidence>
<comment type="function">
    <text evidence="2">Removal of H(2)O(2), oxidation of toxic reductants, biosynthesis and degradation of lignin, suberization, auxin catabolism, response to environmental stresses such as wounding, pathogen attack and oxidative stress. These functions might be dependent on each isozyme/isoform in each plant tissue.</text>
</comment>
<dbReference type="InterPro" id="IPR019793">
    <property type="entry name" value="Peroxidases_heam-ligand_BS"/>
</dbReference>
<dbReference type="FunFam" id="1.10.520.10:FF:000008">
    <property type="entry name" value="Peroxidase"/>
    <property type="match status" value="1"/>
</dbReference>
<keyword evidence="11 16" id="KW-0408">Iron</keyword>
<evidence type="ECO:0000256" key="19">
    <source>
        <dbReference type="RuleBase" id="RU362060"/>
    </source>
</evidence>
<feature type="site" description="Transition state stabilizer" evidence="17">
    <location>
        <position position="62"/>
    </location>
</feature>
<feature type="disulfide bond" evidence="18">
    <location>
        <begin position="201"/>
        <end position="233"/>
    </location>
</feature>
<feature type="binding site" evidence="16">
    <location>
        <position position="70"/>
    </location>
    <ligand>
        <name>Ca(2+)</name>
        <dbReference type="ChEBI" id="CHEBI:29108"/>
        <label>1</label>
    </ligand>
</feature>
<dbReference type="KEGG" id="atr:18437525"/>
<feature type="binding site" evidence="16">
    <location>
        <position position="88"/>
    </location>
    <ligand>
        <name>Ca(2+)</name>
        <dbReference type="ChEBI" id="CHEBI:29108"/>
        <label>1</label>
    </ligand>
</feature>
<feature type="binding site" evidence="15">
    <location>
        <position position="164"/>
    </location>
    <ligand>
        <name>substrate</name>
    </ligand>
</feature>
<dbReference type="OMA" id="CADVMAI"/>
<feature type="disulfide bond" evidence="18">
    <location>
        <begin position="35"/>
        <end position="116"/>
    </location>
</feature>
<feature type="binding site" evidence="16">
    <location>
        <position position="255"/>
    </location>
    <ligand>
        <name>Ca(2+)</name>
        <dbReference type="ChEBI" id="CHEBI:29108"/>
        <label>2</label>
    </ligand>
</feature>
<dbReference type="Gene3D" id="1.10.520.10">
    <property type="match status" value="1"/>
</dbReference>
<dbReference type="GO" id="GO:0006979">
    <property type="term" value="P:response to oxidative stress"/>
    <property type="evidence" value="ECO:0007669"/>
    <property type="project" value="UniProtKB-UniRule"/>
</dbReference>
<keyword evidence="6 19" id="KW-0575">Peroxidase</keyword>
<feature type="binding site" evidence="16">
    <location>
        <position position="195"/>
    </location>
    <ligand>
        <name>Ca(2+)</name>
        <dbReference type="ChEBI" id="CHEBI:29108"/>
        <label>2</label>
    </ligand>
</feature>
<feature type="signal peptide" evidence="19">
    <location>
        <begin position="1"/>
        <end position="23"/>
    </location>
</feature>
<evidence type="ECO:0000256" key="5">
    <source>
        <dbReference type="ARBA" id="ARBA00022525"/>
    </source>
</evidence>
<evidence type="ECO:0000256" key="18">
    <source>
        <dbReference type="PIRSR" id="PIRSR600823-5"/>
    </source>
</evidence>
<gene>
    <name evidence="21" type="ORF">AMTR_s00029p00030990</name>
</gene>
<dbReference type="STRING" id="13333.W1PNS7"/>
<evidence type="ECO:0000256" key="6">
    <source>
        <dbReference type="ARBA" id="ARBA00022559"/>
    </source>
</evidence>
<feature type="binding site" description="axial binding residue" evidence="16">
    <location>
        <position position="194"/>
    </location>
    <ligand>
        <name>heme b</name>
        <dbReference type="ChEBI" id="CHEBI:60344"/>
    </ligand>
    <ligandPart>
        <name>Fe</name>
        <dbReference type="ChEBI" id="CHEBI:18248"/>
    </ligandPart>
</feature>
<evidence type="ECO:0000256" key="9">
    <source>
        <dbReference type="ARBA" id="ARBA00022837"/>
    </source>
</evidence>
<dbReference type="Proteomes" id="UP000017836">
    <property type="component" value="Unassembled WGS sequence"/>
</dbReference>
<name>W1PNS7_AMBTC</name>
<keyword evidence="22" id="KW-1185">Reference proteome</keyword>
<evidence type="ECO:0000256" key="13">
    <source>
        <dbReference type="ARBA" id="ARBA00023324"/>
    </source>
</evidence>
<keyword evidence="10 19" id="KW-0560">Oxidoreductase</keyword>
<dbReference type="GO" id="GO:0140825">
    <property type="term" value="F:lactoperoxidase activity"/>
    <property type="evidence" value="ECO:0007669"/>
    <property type="project" value="UniProtKB-EC"/>
</dbReference>
<feature type="binding site" evidence="16">
    <location>
        <position position="72"/>
    </location>
    <ligand>
        <name>Ca(2+)</name>
        <dbReference type="ChEBI" id="CHEBI:29108"/>
        <label>1</label>
    </ligand>
</feature>
<comment type="cofactor">
    <cofactor evidence="16 19">
        <name>Ca(2+)</name>
        <dbReference type="ChEBI" id="CHEBI:29108"/>
    </cofactor>
    <text evidence="16 19">Binds 2 calcium ions per subunit.</text>
</comment>
<keyword evidence="7 19" id="KW-0349">Heme</keyword>
<dbReference type="HOGENOM" id="CLU_010543_0_3_1"/>
<evidence type="ECO:0000256" key="12">
    <source>
        <dbReference type="ARBA" id="ARBA00023157"/>
    </source>
</evidence>
<dbReference type="InterPro" id="IPR019794">
    <property type="entry name" value="Peroxidases_AS"/>
</dbReference>
<dbReference type="PANTHER" id="PTHR31517">
    <property type="match status" value="1"/>
</dbReference>
<dbReference type="PROSITE" id="PS00435">
    <property type="entry name" value="PEROXIDASE_1"/>
    <property type="match status" value="1"/>
</dbReference>
<evidence type="ECO:0000256" key="16">
    <source>
        <dbReference type="PIRSR" id="PIRSR600823-3"/>
    </source>
</evidence>
<feature type="active site" description="Proton acceptor" evidence="14">
    <location>
        <position position="66"/>
    </location>
</feature>
<evidence type="ECO:0000256" key="11">
    <source>
        <dbReference type="ARBA" id="ARBA00023004"/>
    </source>
</evidence>
<comment type="cofactor">
    <cofactor evidence="16 19">
        <name>heme b</name>
        <dbReference type="ChEBI" id="CHEBI:60344"/>
    </cofactor>
    <text evidence="16 19">Binds 1 heme b (iron(II)-protoporphyrin IX) group per subunit.</text>
</comment>
<dbReference type="GO" id="GO:0020037">
    <property type="term" value="F:heme binding"/>
    <property type="evidence" value="ECO:0007669"/>
    <property type="project" value="UniProtKB-UniRule"/>
</dbReference>
<evidence type="ECO:0000256" key="17">
    <source>
        <dbReference type="PIRSR" id="PIRSR600823-4"/>
    </source>
</evidence>
<dbReference type="GO" id="GO:0042744">
    <property type="term" value="P:hydrogen peroxide catabolic process"/>
    <property type="evidence" value="ECO:0007669"/>
    <property type="project" value="UniProtKB-KW"/>
</dbReference>
<feature type="binding site" evidence="16">
    <location>
        <position position="74"/>
    </location>
    <ligand>
        <name>Ca(2+)</name>
        <dbReference type="ChEBI" id="CHEBI:29108"/>
        <label>1</label>
    </ligand>
</feature>
<dbReference type="EMBL" id="KI392980">
    <property type="protein sequence ID" value="ERN09381.1"/>
    <property type="molecule type" value="Genomic_DNA"/>
</dbReference>
<comment type="subcellular location">
    <subcellularLocation>
        <location evidence="19">Secreted</location>
    </subcellularLocation>
</comment>
<feature type="binding site" evidence="16">
    <location>
        <position position="76"/>
    </location>
    <ligand>
        <name>Ca(2+)</name>
        <dbReference type="ChEBI" id="CHEBI:29108"/>
        <label>1</label>
    </ligand>
</feature>
<dbReference type="EC" id="1.11.1.7" evidence="4 19"/>
<proteinExistence type="inferred from homology"/>
<evidence type="ECO:0000256" key="15">
    <source>
        <dbReference type="PIRSR" id="PIRSR600823-2"/>
    </source>
</evidence>
<reference evidence="22" key="1">
    <citation type="journal article" date="2013" name="Science">
        <title>The Amborella genome and the evolution of flowering plants.</title>
        <authorList>
            <consortium name="Amborella Genome Project"/>
        </authorList>
    </citation>
    <scope>NUCLEOTIDE SEQUENCE [LARGE SCALE GENOMIC DNA]</scope>
</reference>
<evidence type="ECO:0000259" key="20">
    <source>
        <dbReference type="PROSITE" id="PS50873"/>
    </source>
</evidence>
<evidence type="ECO:0000256" key="4">
    <source>
        <dbReference type="ARBA" id="ARBA00012313"/>
    </source>
</evidence>
<dbReference type="GO" id="GO:0005576">
    <property type="term" value="C:extracellular region"/>
    <property type="evidence" value="ECO:0007669"/>
    <property type="project" value="UniProtKB-SubCell"/>
</dbReference>
<feature type="disulfide bond" evidence="18">
    <location>
        <begin position="122"/>
        <end position="323"/>
    </location>
</feature>
<protein>
    <recommendedName>
        <fullName evidence="4 19">Peroxidase</fullName>
        <ecNumber evidence="4 19">1.11.1.7</ecNumber>
    </recommendedName>
</protein>
<organism evidence="21 22">
    <name type="scientific">Amborella trichopoda</name>
    <dbReference type="NCBI Taxonomy" id="13333"/>
    <lineage>
        <taxon>Eukaryota</taxon>
        <taxon>Viridiplantae</taxon>
        <taxon>Streptophyta</taxon>
        <taxon>Embryophyta</taxon>
        <taxon>Tracheophyta</taxon>
        <taxon>Spermatophyta</taxon>
        <taxon>Magnoliopsida</taxon>
        <taxon>Amborellales</taxon>
        <taxon>Amborellaceae</taxon>
        <taxon>Amborella</taxon>
    </lineage>
</organism>
<evidence type="ECO:0000256" key="1">
    <source>
        <dbReference type="ARBA" id="ARBA00000189"/>
    </source>
</evidence>
<accession>W1PNS7</accession>
<comment type="similarity">
    <text evidence="19">Belongs to the peroxidase family. Classical plant (class III) peroxidase subfamily.</text>
</comment>
<dbReference type="FunFam" id="1.10.420.10:FF:000001">
    <property type="entry name" value="Peroxidase"/>
    <property type="match status" value="1"/>
</dbReference>
<feature type="binding site" evidence="16">
    <location>
        <position position="67"/>
    </location>
    <ligand>
        <name>Ca(2+)</name>
        <dbReference type="ChEBI" id="CHEBI:29108"/>
        <label>1</label>
    </ligand>
</feature>
<dbReference type="PROSITE" id="PS00436">
    <property type="entry name" value="PEROXIDASE_2"/>
    <property type="match status" value="1"/>
</dbReference>
<dbReference type="PRINTS" id="PR00458">
    <property type="entry name" value="PEROXIDASE"/>
</dbReference>
<dbReference type="OrthoDB" id="2113341at2759"/>
<dbReference type="InterPro" id="IPR010255">
    <property type="entry name" value="Haem_peroxidase_sf"/>
</dbReference>
<dbReference type="SUPFAM" id="SSF48113">
    <property type="entry name" value="Heme-dependent peroxidases"/>
    <property type="match status" value="1"/>
</dbReference>
<evidence type="ECO:0000256" key="8">
    <source>
        <dbReference type="ARBA" id="ARBA00022723"/>
    </source>
</evidence>
<keyword evidence="13 19" id="KW-0376">Hydrogen peroxide</keyword>
<evidence type="ECO:0000256" key="7">
    <source>
        <dbReference type="ARBA" id="ARBA00022617"/>
    </source>
</evidence>
<feature type="disulfide bond" evidence="18">
    <location>
        <begin position="68"/>
        <end position="73"/>
    </location>
</feature>
<evidence type="ECO:0000256" key="3">
    <source>
        <dbReference type="ARBA" id="ARBA00006873"/>
    </source>
</evidence>
<keyword evidence="8 16" id="KW-0479">Metal-binding</keyword>
<evidence type="ECO:0000313" key="22">
    <source>
        <dbReference type="Proteomes" id="UP000017836"/>
    </source>
</evidence>
<dbReference type="AlphaFoldDB" id="W1PNS7"/>